<dbReference type="InterPro" id="IPR051094">
    <property type="entry name" value="Diverse_Catalytic_Enzymes"/>
</dbReference>
<comment type="catalytic activity">
    <reaction evidence="6">
        <text>P(1),P(4)-bis(5'-adenosyl) tetraphosphate + H2O = 2 ADP + 2 H(+)</text>
        <dbReference type="Rhea" id="RHEA:24252"/>
        <dbReference type="ChEBI" id="CHEBI:15377"/>
        <dbReference type="ChEBI" id="CHEBI:15378"/>
        <dbReference type="ChEBI" id="CHEBI:58141"/>
        <dbReference type="ChEBI" id="CHEBI:456216"/>
        <dbReference type="EC" id="3.6.1.41"/>
    </reaction>
</comment>
<dbReference type="Pfam" id="PF01966">
    <property type="entry name" value="HD"/>
    <property type="match status" value="1"/>
</dbReference>
<dbReference type="PROSITE" id="PS51831">
    <property type="entry name" value="HD"/>
    <property type="match status" value="1"/>
</dbReference>
<keyword evidence="3" id="KW-0547">Nucleotide-binding</keyword>
<evidence type="ECO:0000256" key="5">
    <source>
        <dbReference type="ARBA" id="ARBA00023004"/>
    </source>
</evidence>
<protein>
    <recommendedName>
        <fullName evidence="1">bis(5'-nucleosyl)-tetraphosphatase (symmetrical)</fullName>
        <ecNumber evidence="1">3.6.1.41</ecNumber>
    </recommendedName>
</protein>
<dbReference type="InterPro" id="IPR003607">
    <property type="entry name" value="HD/PDEase_dom"/>
</dbReference>
<dbReference type="Proteomes" id="UP000077271">
    <property type="component" value="Unassembled WGS sequence"/>
</dbReference>
<dbReference type="GO" id="GO:0000166">
    <property type="term" value="F:nucleotide binding"/>
    <property type="evidence" value="ECO:0007669"/>
    <property type="project" value="UniProtKB-KW"/>
</dbReference>
<proteinExistence type="predicted"/>
<evidence type="ECO:0000256" key="3">
    <source>
        <dbReference type="ARBA" id="ARBA00022741"/>
    </source>
</evidence>
<dbReference type="SUPFAM" id="SSF109604">
    <property type="entry name" value="HD-domain/PDEase-like"/>
    <property type="match status" value="1"/>
</dbReference>
<dbReference type="NCBIfam" id="TIGR00488">
    <property type="entry name" value="bis(5'-nucleosyl)-tetraphosphatase (symmetrical) YqeK"/>
    <property type="match status" value="1"/>
</dbReference>
<dbReference type="OrthoDB" id="9782134at2"/>
<keyword evidence="5" id="KW-0408">Iron</keyword>
<evidence type="ECO:0000256" key="4">
    <source>
        <dbReference type="ARBA" id="ARBA00022801"/>
    </source>
</evidence>
<dbReference type="InterPro" id="IPR006674">
    <property type="entry name" value="HD_domain"/>
</dbReference>
<dbReference type="SMART" id="SM00471">
    <property type="entry name" value="HDc"/>
    <property type="match status" value="1"/>
</dbReference>
<organism evidence="8 9">
    <name type="scientific">Domibacillus aminovorans</name>
    <dbReference type="NCBI Taxonomy" id="29332"/>
    <lineage>
        <taxon>Bacteria</taxon>
        <taxon>Bacillati</taxon>
        <taxon>Bacillota</taxon>
        <taxon>Bacilli</taxon>
        <taxon>Bacillales</taxon>
        <taxon>Bacillaceae</taxon>
        <taxon>Domibacillus</taxon>
    </lineage>
</organism>
<dbReference type="Gene3D" id="1.10.3210.10">
    <property type="entry name" value="Hypothetical protein af1432"/>
    <property type="match status" value="1"/>
</dbReference>
<keyword evidence="2" id="KW-0479">Metal-binding</keyword>
<evidence type="ECO:0000256" key="2">
    <source>
        <dbReference type="ARBA" id="ARBA00022723"/>
    </source>
</evidence>
<dbReference type="CDD" id="cd00077">
    <property type="entry name" value="HDc"/>
    <property type="match status" value="1"/>
</dbReference>
<keyword evidence="4 8" id="KW-0378">Hydrolase</keyword>
<dbReference type="PANTHER" id="PTHR35795">
    <property type="entry name" value="SLR1885 PROTEIN"/>
    <property type="match status" value="1"/>
</dbReference>
<feature type="domain" description="HD" evidence="7">
    <location>
        <begin position="18"/>
        <end position="132"/>
    </location>
</feature>
<dbReference type="EMBL" id="LQWZ01000023">
    <property type="protein sequence ID" value="OAH56078.1"/>
    <property type="molecule type" value="Genomic_DNA"/>
</dbReference>
<dbReference type="AlphaFoldDB" id="A0A177KRW5"/>
<gene>
    <name evidence="8" type="ORF">AWH48_05245</name>
</gene>
<dbReference type="GO" id="GO:0008803">
    <property type="term" value="F:bis(5'-nucleosyl)-tetraphosphatase (symmetrical) activity"/>
    <property type="evidence" value="ECO:0007669"/>
    <property type="project" value="UniProtKB-EC"/>
</dbReference>
<evidence type="ECO:0000313" key="8">
    <source>
        <dbReference type="EMBL" id="OAH56078.1"/>
    </source>
</evidence>
<dbReference type="InterPro" id="IPR005249">
    <property type="entry name" value="YqeK"/>
</dbReference>
<dbReference type="GO" id="GO:0046872">
    <property type="term" value="F:metal ion binding"/>
    <property type="evidence" value="ECO:0007669"/>
    <property type="project" value="UniProtKB-KW"/>
</dbReference>
<comment type="caution">
    <text evidence="8">The sequence shown here is derived from an EMBL/GenBank/DDBJ whole genome shotgun (WGS) entry which is preliminary data.</text>
</comment>
<dbReference type="PANTHER" id="PTHR35795:SF1">
    <property type="entry name" value="BIS(5'-NUCLEOSYL)-TETRAPHOSPHATASE, SYMMETRICAL"/>
    <property type="match status" value="1"/>
</dbReference>
<dbReference type="EC" id="3.6.1.41" evidence="1"/>
<evidence type="ECO:0000259" key="7">
    <source>
        <dbReference type="PROSITE" id="PS51831"/>
    </source>
</evidence>
<evidence type="ECO:0000256" key="6">
    <source>
        <dbReference type="ARBA" id="ARBA00049417"/>
    </source>
</evidence>
<evidence type="ECO:0000256" key="1">
    <source>
        <dbReference type="ARBA" id="ARBA00012506"/>
    </source>
</evidence>
<sequence>MEQSKALELVKAQLTDKRYEHTLGVMETAVQLAQTYEADMKKAELAAIFHDYAKFRPKEEMKQLLIEEKMDERLLRFHHELWHAPVGAFLVQKEVGIMDEEVLSAIRWHTTGRPGMTQLEKIVYLADYIEPGRRFPGVDDVRALAALHLDKAVLAAVKNSIFFLISKQQPVFPVTMDTYNDLIQNGDDV</sequence>
<dbReference type="RefSeq" id="WP_063974959.1">
    <property type="nucleotide sequence ID" value="NZ_LQWZ01000023.1"/>
</dbReference>
<accession>A0A177KRW5</accession>
<evidence type="ECO:0000313" key="9">
    <source>
        <dbReference type="Proteomes" id="UP000077271"/>
    </source>
</evidence>
<name>A0A177KRW5_9BACI</name>
<reference evidence="8 9" key="1">
    <citation type="submission" date="2016-01" db="EMBL/GenBank/DDBJ databases">
        <title>Investigation of taxonomic status of Bacillus aminovorans.</title>
        <authorList>
            <person name="Verma A."/>
            <person name="Pal Y."/>
            <person name="Krishnamurthi S."/>
        </authorList>
    </citation>
    <scope>NUCLEOTIDE SEQUENCE [LARGE SCALE GENOMIC DNA]</scope>
    <source>
        <strain evidence="8 9">DSM 4337</strain>
    </source>
</reference>